<feature type="compositionally biased region" description="Pro residues" evidence="1">
    <location>
        <begin position="201"/>
        <end position="210"/>
    </location>
</feature>
<dbReference type="AlphaFoldDB" id="A0A5M9MG78"/>
<dbReference type="Proteomes" id="UP000324241">
    <property type="component" value="Unassembled WGS sequence"/>
</dbReference>
<dbReference type="VEuPathDB" id="FungiDB:EYZ11_004020"/>
<dbReference type="GeneID" id="54330095"/>
<name>A0A5M9MG78_9EURO</name>
<feature type="region of interest" description="Disordered" evidence="1">
    <location>
        <begin position="160"/>
        <end position="309"/>
    </location>
</feature>
<dbReference type="OrthoDB" id="4185910at2759"/>
<accession>A0A5M9MG78</accession>
<comment type="caution">
    <text evidence="2">The sequence shown here is derived from an EMBL/GenBank/DDBJ whole genome shotgun (WGS) entry which is preliminary data.</text>
</comment>
<protein>
    <submittedName>
        <fullName evidence="2">Uncharacterized protein</fullName>
    </submittedName>
</protein>
<evidence type="ECO:0000313" key="2">
    <source>
        <dbReference type="EMBL" id="KAA8645972.1"/>
    </source>
</evidence>
<feature type="compositionally biased region" description="Basic and acidic residues" evidence="1">
    <location>
        <begin position="288"/>
        <end position="302"/>
    </location>
</feature>
<reference evidence="2 3" key="1">
    <citation type="submission" date="2019-08" db="EMBL/GenBank/DDBJ databases">
        <title>The genome sequence of a newly discovered highly antifungal drug resistant Aspergillus species, Aspergillus tanneri NIH 1004.</title>
        <authorList>
            <person name="Mounaud S."/>
            <person name="Singh I."/>
            <person name="Joardar V."/>
            <person name="Pakala S."/>
            <person name="Pakala S."/>
            <person name="Venepally P."/>
            <person name="Chung J.K."/>
            <person name="Losada L."/>
            <person name="Nierman W.C."/>
        </authorList>
    </citation>
    <scope>NUCLEOTIDE SEQUENCE [LARGE SCALE GENOMIC DNA]</scope>
    <source>
        <strain evidence="2 3">NIH1004</strain>
    </source>
</reference>
<proteinExistence type="predicted"/>
<gene>
    <name evidence="2" type="ORF">ATNIH1004_007393</name>
</gene>
<sequence>MLPPFPRFYIPRPDGTFTPLIPLDELPWWISIANLNTDDPSLYTHMCPATLSLIPRAGEYDLICHHCVSQVDTCHRSVSEYSDTNILGPSPVISYDDIRSEPISFALQAQNQTPSQLASVPLPYLKQPPYFTDLCSPFVGMCLVSCPRFRWPFGFGASAAASQQGDEEGEEQAPSPDIEPGPQSPENAEFNPEAPEFEPIHPGPPSPSAPSAPSAQPEQPEHHDQPAQPVTPAQPISRDQLRSPPDPGSLQGSSFDSEIHVHSPPMFWCDGIHDRGSSTRSLLSSLPREQRPRKSALADKARISQGGVKKVRFDWHRTEKASGVKRK</sequence>
<dbReference type="RefSeq" id="XP_033425333.1">
    <property type="nucleotide sequence ID" value="XM_033572018.1"/>
</dbReference>
<feature type="compositionally biased region" description="Low complexity" evidence="1">
    <location>
        <begin position="185"/>
        <end position="194"/>
    </location>
</feature>
<dbReference type="EMBL" id="QUQM01000007">
    <property type="protein sequence ID" value="KAA8645972.1"/>
    <property type="molecule type" value="Genomic_DNA"/>
</dbReference>
<organism evidence="2 3">
    <name type="scientific">Aspergillus tanneri</name>
    <dbReference type="NCBI Taxonomy" id="1220188"/>
    <lineage>
        <taxon>Eukaryota</taxon>
        <taxon>Fungi</taxon>
        <taxon>Dikarya</taxon>
        <taxon>Ascomycota</taxon>
        <taxon>Pezizomycotina</taxon>
        <taxon>Eurotiomycetes</taxon>
        <taxon>Eurotiomycetidae</taxon>
        <taxon>Eurotiales</taxon>
        <taxon>Aspergillaceae</taxon>
        <taxon>Aspergillus</taxon>
        <taxon>Aspergillus subgen. Circumdati</taxon>
    </lineage>
</organism>
<evidence type="ECO:0000313" key="3">
    <source>
        <dbReference type="Proteomes" id="UP000324241"/>
    </source>
</evidence>
<evidence type="ECO:0000256" key="1">
    <source>
        <dbReference type="SAM" id="MobiDB-lite"/>
    </source>
</evidence>